<proteinExistence type="predicted"/>
<accession>A0AAV1SNJ9</accession>
<evidence type="ECO:0000313" key="2">
    <source>
        <dbReference type="Proteomes" id="UP001314170"/>
    </source>
</evidence>
<sequence length="127" mass="14155">MIVTIQLVAGMITLSSVLKEQHRKNPRPQRSNIGLISYAVADALMLLGDHQQRKALPFLNMRFDLTLSSLCLQSGLDIRNLGAVGSDNELFPLAALNCNSFYRIKLLMITIAIGLQTRYHNKEDNAT</sequence>
<dbReference type="EMBL" id="CAWUPB010001195">
    <property type="protein sequence ID" value="CAK7355595.1"/>
    <property type="molecule type" value="Genomic_DNA"/>
</dbReference>
<dbReference type="AlphaFoldDB" id="A0AAV1SNJ9"/>
<evidence type="ECO:0000313" key="1">
    <source>
        <dbReference type="EMBL" id="CAK7355595.1"/>
    </source>
</evidence>
<protein>
    <submittedName>
        <fullName evidence="1">Uncharacterized protein</fullName>
    </submittedName>
</protein>
<reference evidence="1 2" key="1">
    <citation type="submission" date="2024-01" db="EMBL/GenBank/DDBJ databases">
        <authorList>
            <person name="Waweru B."/>
        </authorList>
    </citation>
    <scope>NUCLEOTIDE SEQUENCE [LARGE SCALE GENOMIC DNA]</scope>
</reference>
<name>A0AAV1SNJ9_9ROSI</name>
<keyword evidence="2" id="KW-1185">Reference proteome</keyword>
<dbReference type="Proteomes" id="UP001314170">
    <property type="component" value="Unassembled WGS sequence"/>
</dbReference>
<organism evidence="1 2">
    <name type="scientific">Dovyalis caffra</name>
    <dbReference type="NCBI Taxonomy" id="77055"/>
    <lineage>
        <taxon>Eukaryota</taxon>
        <taxon>Viridiplantae</taxon>
        <taxon>Streptophyta</taxon>
        <taxon>Embryophyta</taxon>
        <taxon>Tracheophyta</taxon>
        <taxon>Spermatophyta</taxon>
        <taxon>Magnoliopsida</taxon>
        <taxon>eudicotyledons</taxon>
        <taxon>Gunneridae</taxon>
        <taxon>Pentapetalae</taxon>
        <taxon>rosids</taxon>
        <taxon>fabids</taxon>
        <taxon>Malpighiales</taxon>
        <taxon>Salicaceae</taxon>
        <taxon>Flacourtieae</taxon>
        <taxon>Dovyalis</taxon>
    </lineage>
</organism>
<comment type="caution">
    <text evidence="1">The sequence shown here is derived from an EMBL/GenBank/DDBJ whole genome shotgun (WGS) entry which is preliminary data.</text>
</comment>
<gene>
    <name evidence="1" type="ORF">DCAF_LOCUS25855</name>
</gene>